<name>A0A9N9U4Y5_9HYPO</name>
<dbReference type="Proteomes" id="UP000754883">
    <property type="component" value="Unassembled WGS sequence"/>
</dbReference>
<sequence>MSAQNDPLNMSLGYHAELALHGGIAPPGTPNLPWNSRRATDPPLVRPNLVTKILVFPARFNPIHDAHLTFLDHVFTRSGFDKDADFQAAIIYCMDDEHVERDLEGRPLPQPGRFLLELNRRQAVSYKLVEHNDRYWVWDYGDSNRFGHFILDLRQRLHDRVGQGTRIELYALVGPDELLPHRPDPRTWHCDHLITSNIAPGPNLLNEYILPKRLPGCAGWTYYRDNFEPTVRETMGQRMAGRAAAEVARIVMDTQHSTYCLLEGVPGGQAKLVYIPHFPGKDGHAEARWDMSSTKIRVLIAEMRTSNQNHLSRNVAVLRAARVSSLLATELARLFNEGHLKWIVTFRGPGHGH</sequence>
<reference evidence="1 2" key="2">
    <citation type="submission" date="2021-10" db="EMBL/GenBank/DDBJ databases">
        <authorList>
            <person name="Piombo E."/>
        </authorList>
    </citation>
    <scope>NUCLEOTIDE SEQUENCE [LARGE SCALE GENOMIC DNA]</scope>
</reference>
<dbReference type="OrthoDB" id="3558741at2759"/>
<dbReference type="EMBL" id="CABFNO020001240">
    <property type="protein sequence ID" value="CAG9972543.1"/>
    <property type="molecule type" value="Genomic_DNA"/>
</dbReference>
<evidence type="ECO:0000313" key="1">
    <source>
        <dbReference type="EMBL" id="CAG9972543.1"/>
    </source>
</evidence>
<gene>
    <name evidence="1" type="ORF">CBYS24578_00001099</name>
</gene>
<evidence type="ECO:0000313" key="2">
    <source>
        <dbReference type="Proteomes" id="UP000754883"/>
    </source>
</evidence>
<dbReference type="InterPro" id="IPR014729">
    <property type="entry name" value="Rossmann-like_a/b/a_fold"/>
</dbReference>
<dbReference type="AlphaFoldDB" id="A0A9N9U4Y5"/>
<dbReference type="Gene3D" id="3.40.50.620">
    <property type="entry name" value="HUPs"/>
    <property type="match status" value="1"/>
</dbReference>
<protein>
    <recommendedName>
        <fullName evidence="3">Cytidyltransferase-like domain-containing protein</fullName>
    </recommendedName>
</protein>
<accession>A0A9N9U4Y5</accession>
<organism evidence="1 2">
    <name type="scientific">Clonostachys byssicola</name>
    <dbReference type="NCBI Taxonomy" id="160290"/>
    <lineage>
        <taxon>Eukaryota</taxon>
        <taxon>Fungi</taxon>
        <taxon>Dikarya</taxon>
        <taxon>Ascomycota</taxon>
        <taxon>Pezizomycotina</taxon>
        <taxon>Sordariomycetes</taxon>
        <taxon>Hypocreomycetidae</taxon>
        <taxon>Hypocreales</taxon>
        <taxon>Bionectriaceae</taxon>
        <taxon>Clonostachys</taxon>
    </lineage>
</organism>
<evidence type="ECO:0008006" key="3">
    <source>
        <dbReference type="Google" id="ProtNLM"/>
    </source>
</evidence>
<keyword evidence="2" id="KW-1185">Reference proteome</keyword>
<comment type="caution">
    <text evidence="1">The sequence shown here is derived from an EMBL/GenBank/DDBJ whole genome shotgun (WGS) entry which is preliminary data.</text>
</comment>
<dbReference type="SUPFAM" id="SSF52374">
    <property type="entry name" value="Nucleotidylyl transferase"/>
    <property type="match status" value="1"/>
</dbReference>
<proteinExistence type="predicted"/>
<reference evidence="2" key="1">
    <citation type="submission" date="2019-06" db="EMBL/GenBank/DDBJ databases">
        <authorList>
            <person name="Broberg M."/>
        </authorList>
    </citation>
    <scope>NUCLEOTIDE SEQUENCE [LARGE SCALE GENOMIC DNA]</scope>
</reference>